<name>A0A2M7XXT0_9BACT</name>
<evidence type="ECO:0000259" key="2">
    <source>
        <dbReference type="SMART" id="SM00382"/>
    </source>
</evidence>
<dbReference type="PANTHER" id="PTHR43566">
    <property type="entry name" value="CONSERVED PROTEIN"/>
    <property type="match status" value="1"/>
</dbReference>
<gene>
    <name evidence="3" type="ORF">CO165_03550</name>
</gene>
<comment type="caution">
    <text evidence="3">The sequence shown here is derived from an EMBL/GenBank/DDBJ whole genome shotgun (WGS) entry which is preliminary data.</text>
</comment>
<dbReference type="InterPro" id="IPR025420">
    <property type="entry name" value="DUF4143"/>
</dbReference>
<dbReference type="Proteomes" id="UP000229647">
    <property type="component" value="Unassembled WGS sequence"/>
</dbReference>
<feature type="domain" description="AAA+ ATPase" evidence="2">
    <location>
        <begin position="17"/>
        <end position="140"/>
    </location>
</feature>
<dbReference type="InterPro" id="IPR041682">
    <property type="entry name" value="AAA_14"/>
</dbReference>
<reference evidence="4" key="1">
    <citation type="submission" date="2017-09" db="EMBL/GenBank/DDBJ databases">
        <title>Depth-based differentiation of microbial function through sediment-hosted aquifers and enrichment of novel symbionts in the deep terrestrial subsurface.</title>
        <authorList>
            <person name="Probst A.J."/>
            <person name="Ladd B."/>
            <person name="Jarett J.K."/>
            <person name="Geller-Mcgrath D.E."/>
            <person name="Sieber C.M.K."/>
            <person name="Emerson J.B."/>
            <person name="Anantharaman K."/>
            <person name="Thomas B.C."/>
            <person name="Malmstrom R."/>
            <person name="Stieglmeier M."/>
            <person name="Klingl A."/>
            <person name="Woyke T."/>
            <person name="Ryan C.M."/>
            <person name="Banfield J.F."/>
        </authorList>
    </citation>
    <scope>NUCLEOTIDE SEQUENCE [LARGE SCALE GENOMIC DNA]</scope>
</reference>
<dbReference type="AlphaFoldDB" id="A0A2M7XXT0"/>
<dbReference type="Pfam" id="PF13173">
    <property type="entry name" value="AAA_14"/>
    <property type="match status" value="1"/>
</dbReference>
<dbReference type="PANTHER" id="PTHR43566:SF1">
    <property type="entry name" value="AAA+ ATPASE DOMAIN-CONTAINING PROTEIN"/>
    <property type="match status" value="1"/>
</dbReference>
<dbReference type="SUPFAM" id="SSF46785">
    <property type="entry name" value="Winged helix' DNA-binding domain"/>
    <property type="match status" value="1"/>
</dbReference>
<dbReference type="EMBL" id="PFWL01000150">
    <property type="protein sequence ID" value="PJA55440.1"/>
    <property type="molecule type" value="Genomic_DNA"/>
</dbReference>
<organism evidence="3 4">
    <name type="scientific">Candidatus Roizmanbacteria bacterium CG_4_9_14_3_um_filter_33_18</name>
    <dbReference type="NCBI Taxonomy" id="1974841"/>
    <lineage>
        <taxon>Bacteria</taxon>
        <taxon>Candidatus Roizmaniibacteriota</taxon>
    </lineage>
</organism>
<evidence type="ECO:0000313" key="3">
    <source>
        <dbReference type="EMBL" id="PJA55440.1"/>
    </source>
</evidence>
<protein>
    <submittedName>
        <fullName evidence="3">ATPase</fullName>
    </submittedName>
</protein>
<dbReference type="InterPro" id="IPR036390">
    <property type="entry name" value="WH_DNA-bd_sf"/>
</dbReference>
<evidence type="ECO:0000256" key="1">
    <source>
        <dbReference type="ARBA" id="ARBA00023125"/>
    </source>
</evidence>
<sequence length="378" mass="44821">MYIKRYLEDQIEKRFFKNKIIIIYGARQVGKTTLVKKLLGKYQNKFKTLYLNCEILSVRENLKIPEPIRLKSYFEDAKLVVLDEAQKIENIGLILKLLVDTYPEIQIIATGSSSFEINNKINEPLTGRADKFILYPLSIEEIGQNQNRFEIEARLDRIIRYGLYPETYFLPEKQASFRLDEISSDYLSKDILNFEGIKKSRIIIDLLQLLALQLGGTVSYHEIATQLGISRITVQKYIDILEQAFIIFTLRAFSRNLRKEISKSVKIYFYDIGIRNSLIQNYNPINLRADVGGLWENFCLLERLKHNHNHQILANYYFWRTYDQKKVDLIEEKQGRFNLFEFKWKNTKAKIPQEFMKTYKGSNYHLINKFNYWDLLKV</sequence>
<accession>A0A2M7XXT0</accession>
<dbReference type="Pfam" id="PF13635">
    <property type="entry name" value="DUF4143"/>
    <property type="match status" value="1"/>
</dbReference>
<dbReference type="Gene3D" id="3.40.50.300">
    <property type="entry name" value="P-loop containing nucleotide triphosphate hydrolases"/>
    <property type="match status" value="1"/>
</dbReference>
<dbReference type="SUPFAM" id="SSF52540">
    <property type="entry name" value="P-loop containing nucleoside triphosphate hydrolases"/>
    <property type="match status" value="1"/>
</dbReference>
<keyword evidence="1" id="KW-0238">DNA-binding</keyword>
<proteinExistence type="predicted"/>
<evidence type="ECO:0000313" key="4">
    <source>
        <dbReference type="Proteomes" id="UP000229647"/>
    </source>
</evidence>
<dbReference type="SMART" id="SM00382">
    <property type="entry name" value="AAA"/>
    <property type="match status" value="1"/>
</dbReference>
<dbReference type="GO" id="GO:0003677">
    <property type="term" value="F:DNA binding"/>
    <property type="evidence" value="ECO:0007669"/>
    <property type="project" value="UniProtKB-KW"/>
</dbReference>
<dbReference type="InterPro" id="IPR036388">
    <property type="entry name" value="WH-like_DNA-bd_sf"/>
</dbReference>
<dbReference type="InterPro" id="IPR027417">
    <property type="entry name" value="P-loop_NTPase"/>
</dbReference>
<dbReference type="InterPro" id="IPR003593">
    <property type="entry name" value="AAA+_ATPase"/>
</dbReference>
<dbReference type="Gene3D" id="1.10.10.10">
    <property type="entry name" value="Winged helix-like DNA-binding domain superfamily/Winged helix DNA-binding domain"/>
    <property type="match status" value="1"/>
</dbReference>